<keyword evidence="2" id="KW-1185">Reference proteome</keyword>
<dbReference type="EMBL" id="MPUH01000337">
    <property type="protein sequence ID" value="OMJ82523.1"/>
    <property type="molecule type" value="Genomic_DNA"/>
</dbReference>
<dbReference type="AlphaFoldDB" id="A0A1R2C0H0"/>
<dbReference type="Proteomes" id="UP000187209">
    <property type="component" value="Unassembled WGS sequence"/>
</dbReference>
<gene>
    <name evidence="1" type="ORF">SteCoe_16748</name>
</gene>
<reference evidence="1 2" key="1">
    <citation type="submission" date="2016-11" db="EMBL/GenBank/DDBJ databases">
        <title>The macronuclear genome of Stentor coeruleus: a giant cell with tiny introns.</title>
        <authorList>
            <person name="Slabodnick M."/>
            <person name="Ruby J.G."/>
            <person name="Reiff S.B."/>
            <person name="Swart E.C."/>
            <person name="Gosai S."/>
            <person name="Prabakaran S."/>
            <person name="Witkowska E."/>
            <person name="Larue G.E."/>
            <person name="Fisher S."/>
            <person name="Freeman R.M."/>
            <person name="Gunawardena J."/>
            <person name="Chu W."/>
            <person name="Stover N.A."/>
            <person name="Gregory B.D."/>
            <person name="Nowacki M."/>
            <person name="Derisi J."/>
            <person name="Roy S.W."/>
            <person name="Marshall W.F."/>
            <person name="Sood P."/>
        </authorList>
    </citation>
    <scope>NUCLEOTIDE SEQUENCE [LARGE SCALE GENOMIC DNA]</scope>
    <source>
        <strain evidence="1">WM001</strain>
    </source>
</reference>
<sequence length="143" mass="16616">MDRNLVKTKQYDMGLKKPQSSSFKIPKKKVMFQGVNQKYLLKMQNPVNPLTSRPQNFLIYDRRERGIQSLNLSPVYSASFIPTINTIASKELLPRILSKNSPRSPTNSKFFQLHKEIYDRGYLVSGIKKSLHYKEARIKQSPK</sequence>
<evidence type="ECO:0000313" key="2">
    <source>
        <dbReference type="Proteomes" id="UP000187209"/>
    </source>
</evidence>
<accession>A0A1R2C0H0</accession>
<evidence type="ECO:0000313" key="1">
    <source>
        <dbReference type="EMBL" id="OMJ82523.1"/>
    </source>
</evidence>
<name>A0A1R2C0H0_9CILI</name>
<comment type="caution">
    <text evidence="1">The sequence shown here is derived from an EMBL/GenBank/DDBJ whole genome shotgun (WGS) entry which is preliminary data.</text>
</comment>
<organism evidence="1 2">
    <name type="scientific">Stentor coeruleus</name>
    <dbReference type="NCBI Taxonomy" id="5963"/>
    <lineage>
        <taxon>Eukaryota</taxon>
        <taxon>Sar</taxon>
        <taxon>Alveolata</taxon>
        <taxon>Ciliophora</taxon>
        <taxon>Postciliodesmatophora</taxon>
        <taxon>Heterotrichea</taxon>
        <taxon>Heterotrichida</taxon>
        <taxon>Stentoridae</taxon>
        <taxon>Stentor</taxon>
    </lineage>
</organism>
<proteinExistence type="predicted"/>
<protein>
    <submittedName>
        <fullName evidence="1">Uncharacterized protein</fullName>
    </submittedName>
</protein>